<keyword evidence="14" id="KW-1185">Reference proteome</keyword>
<feature type="domain" description="S1 motif" evidence="12">
    <location>
        <begin position="303"/>
        <end position="374"/>
    </location>
</feature>
<dbReference type="GO" id="GO:0034463">
    <property type="term" value="P:90S preribosome assembly"/>
    <property type="evidence" value="ECO:0007669"/>
    <property type="project" value="EnsemblFungi"/>
</dbReference>
<feature type="domain" description="S1 motif" evidence="12">
    <location>
        <begin position="573"/>
        <end position="642"/>
    </location>
</feature>
<evidence type="ECO:0000256" key="8">
    <source>
        <dbReference type="ARBA" id="ARBA00073619"/>
    </source>
</evidence>
<evidence type="ECO:0000256" key="1">
    <source>
        <dbReference type="ARBA" id="ARBA00004604"/>
    </source>
</evidence>
<dbReference type="RefSeq" id="XP_020075282.1">
    <property type="nucleotide sequence ID" value="XM_020218902.1"/>
</dbReference>
<keyword evidence="3" id="KW-0698">rRNA processing</keyword>
<dbReference type="InterPro" id="IPR003107">
    <property type="entry name" value="HAT"/>
</dbReference>
<feature type="region of interest" description="Disordered" evidence="11">
    <location>
        <begin position="1376"/>
        <end position="1413"/>
    </location>
</feature>
<dbReference type="GO" id="GO:0000472">
    <property type="term" value="P:endonucleolytic cleavage to generate mature 5'-end of SSU-rRNA from (SSU-rRNA, 5.8S rRNA, LSU-rRNA)"/>
    <property type="evidence" value="ECO:0007669"/>
    <property type="project" value="EnsemblFungi"/>
</dbReference>
<feature type="repeat" description="TPR" evidence="10">
    <location>
        <begin position="1537"/>
        <end position="1570"/>
    </location>
</feature>
<feature type="domain" description="S1 motif" evidence="12">
    <location>
        <begin position="1224"/>
        <end position="1295"/>
    </location>
</feature>
<dbReference type="STRING" id="984485.A0A1E4RGG1"/>
<keyword evidence="5" id="KW-0677">Repeat</keyword>
<feature type="domain" description="S1 motif" evidence="12">
    <location>
        <begin position="855"/>
        <end position="943"/>
    </location>
</feature>
<feature type="domain" description="S1 motif" evidence="12">
    <location>
        <begin position="97"/>
        <end position="196"/>
    </location>
</feature>
<dbReference type="OrthoDB" id="412781at2759"/>
<dbReference type="PANTHER" id="PTHR23270:SF10">
    <property type="entry name" value="PROTEIN RRP5 HOMOLOG"/>
    <property type="match status" value="1"/>
</dbReference>
<dbReference type="CDD" id="cd05706">
    <property type="entry name" value="S1_Rrp5_repeat_sc10"/>
    <property type="match status" value="1"/>
</dbReference>
<dbReference type="InterPro" id="IPR003029">
    <property type="entry name" value="S1_domain"/>
</dbReference>
<dbReference type="GO" id="GO:0000480">
    <property type="term" value="P:endonucleolytic cleavage in 5'-ETS of tricistronic rRNA transcript (SSU-rRNA, 5.8S rRNA, LSU-rRNA)"/>
    <property type="evidence" value="ECO:0007669"/>
    <property type="project" value="EnsemblFungi"/>
</dbReference>
<dbReference type="FunFam" id="2.40.50.140:FF:000159">
    <property type="entry name" value="rRNA biogenesis protein rrp5"/>
    <property type="match status" value="1"/>
</dbReference>
<evidence type="ECO:0000256" key="7">
    <source>
        <dbReference type="ARBA" id="ARBA00055575"/>
    </source>
</evidence>
<dbReference type="FunFam" id="2.40.50.140:FF:000196">
    <property type="entry name" value="rRNA biogenesis protein RRP5"/>
    <property type="match status" value="1"/>
</dbReference>
<evidence type="ECO:0000313" key="14">
    <source>
        <dbReference type="Proteomes" id="UP000095085"/>
    </source>
</evidence>
<dbReference type="GO" id="GO:0034511">
    <property type="term" value="F:U3 snoRNA binding"/>
    <property type="evidence" value="ECO:0007669"/>
    <property type="project" value="EnsemblFungi"/>
</dbReference>
<dbReference type="InterPro" id="IPR045209">
    <property type="entry name" value="Rrp5"/>
</dbReference>
<dbReference type="GO" id="GO:0008266">
    <property type="term" value="F:poly(U) RNA binding"/>
    <property type="evidence" value="ECO:0007669"/>
    <property type="project" value="EnsemblFungi"/>
</dbReference>
<feature type="domain" description="S1 motif" evidence="12">
    <location>
        <begin position="662"/>
        <end position="735"/>
    </location>
</feature>
<dbReference type="InterPro" id="IPR055430">
    <property type="entry name" value="HAT_Syf1_CNRKL1_C"/>
</dbReference>
<feature type="domain" description="S1 motif" evidence="12">
    <location>
        <begin position="960"/>
        <end position="1036"/>
    </location>
</feature>
<comment type="function">
    <text evidence="7">Involved in the biogenesis of rRNA. Required for the formation of 18S and 5.8S rRNA.</text>
</comment>
<feature type="compositionally biased region" description="Basic and acidic residues" evidence="11">
    <location>
        <begin position="72"/>
        <end position="81"/>
    </location>
</feature>
<dbReference type="InterPro" id="IPR048059">
    <property type="entry name" value="Rrp5_S1_rpt_hs1_sc1"/>
</dbReference>
<dbReference type="SUPFAM" id="SSF48452">
    <property type="entry name" value="TPR-like"/>
    <property type="match status" value="2"/>
</dbReference>
<evidence type="ECO:0000256" key="2">
    <source>
        <dbReference type="ARBA" id="ARBA00022517"/>
    </source>
</evidence>
<proteinExistence type="predicted"/>
<dbReference type="EMBL" id="KV454543">
    <property type="protein sequence ID" value="ODV66215.1"/>
    <property type="molecule type" value="Genomic_DNA"/>
</dbReference>
<feature type="domain" description="S1 motif" evidence="12">
    <location>
        <begin position="758"/>
        <end position="827"/>
    </location>
</feature>
<dbReference type="CDD" id="cd05693">
    <property type="entry name" value="S1_Rrp5_repeat_hs1_sc1"/>
    <property type="match status" value="1"/>
</dbReference>
<dbReference type="FunFam" id="2.40.50.140:FF:000155">
    <property type="entry name" value="rRNA biogenesis protein RRP5"/>
    <property type="match status" value="1"/>
</dbReference>
<dbReference type="GO" id="GO:0034513">
    <property type="term" value="F:box H/ACA snoRNA binding"/>
    <property type="evidence" value="ECO:0007669"/>
    <property type="project" value="EnsemblFungi"/>
</dbReference>
<dbReference type="SMART" id="SM00386">
    <property type="entry name" value="HAT"/>
    <property type="match status" value="6"/>
</dbReference>
<dbReference type="Pfam" id="PF23231">
    <property type="entry name" value="HAT_Syf1_CNRKL1_C"/>
    <property type="match status" value="1"/>
</dbReference>
<feature type="domain" description="S1 motif" evidence="12">
    <location>
        <begin position="1049"/>
        <end position="1118"/>
    </location>
</feature>
<dbReference type="PANTHER" id="PTHR23270">
    <property type="entry name" value="PROGRAMMED CELL DEATH PROTEIN 11 PRE-RRNA PROCESSING PROTEIN RRP5"/>
    <property type="match status" value="1"/>
</dbReference>
<dbReference type="GO" id="GO:0000447">
    <property type="term" value="P:endonucleolytic cleavage in ITS1 to separate SSU-rRNA from 5.8S rRNA and LSU-rRNA from tricistronic rRNA transcript (SSU-rRNA, 5.8S rRNA, LSU-rRNA)"/>
    <property type="evidence" value="ECO:0007669"/>
    <property type="project" value="EnsemblFungi"/>
</dbReference>
<dbReference type="PROSITE" id="PS50126">
    <property type="entry name" value="S1"/>
    <property type="match status" value="11"/>
</dbReference>
<feature type="domain" description="S1 motif" evidence="12">
    <location>
        <begin position="484"/>
        <end position="552"/>
    </location>
</feature>
<dbReference type="GO" id="GO:0042134">
    <property type="term" value="F:rRNA primary transcript binding"/>
    <property type="evidence" value="ECO:0007669"/>
    <property type="project" value="EnsemblFungi"/>
</dbReference>
<keyword evidence="10" id="KW-0802">TPR repeat</keyword>
<protein>
    <recommendedName>
        <fullName evidence="8">rRNA biogenesis protein RRP5</fullName>
    </recommendedName>
    <alternativeName>
        <fullName evidence="9">Ribosomal RNA-processing protein 5</fullName>
    </alternativeName>
</protein>
<organism evidence="13 14">
    <name type="scientific">Hyphopichia burtonii NRRL Y-1933</name>
    <dbReference type="NCBI Taxonomy" id="984485"/>
    <lineage>
        <taxon>Eukaryota</taxon>
        <taxon>Fungi</taxon>
        <taxon>Dikarya</taxon>
        <taxon>Ascomycota</taxon>
        <taxon>Saccharomycotina</taxon>
        <taxon>Pichiomycetes</taxon>
        <taxon>Debaryomycetaceae</taxon>
        <taxon>Hyphopichia</taxon>
    </lineage>
</organism>
<dbReference type="Gene3D" id="2.40.50.140">
    <property type="entry name" value="Nucleic acid-binding proteins"/>
    <property type="match status" value="11"/>
</dbReference>
<dbReference type="InterPro" id="IPR012340">
    <property type="entry name" value="NA-bd_OB-fold"/>
</dbReference>
<dbReference type="Proteomes" id="UP000095085">
    <property type="component" value="Unassembled WGS sequence"/>
</dbReference>
<evidence type="ECO:0000256" key="9">
    <source>
        <dbReference type="ARBA" id="ARBA00076674"/>
    </source>
</evidence>
<sequence length="1680" mass="185916">MVDNPTSKSVISSSEVAFPRGGAQVLTPLEVKEISNEATRDVLFEASGSSKRPSSSKPEQASKKAKRSKKAAKPEVDPEAENKVSIERLSFKNLIPGTLVLGQITQINKLDLTVALSENLVGYVPITSVSEEFTSAIEEYEKSQAADSSDDEDDSNSQSESKELPKLSEAFKVGQWVKAKVTPSESEKKRIQLSIEPHSVNESLESEDFVTSNILQVSVKSVEDHGLILNIGREEMSGFISNKELKASKDIIIEDIIPGSVLLTSIISAPSSRTVTLRPAQAIQNIKKSVVSTISSIDAIQPGTIVDALVSDISKDGIATRVFGMIDGTITLPQLGEYDLKKLNHKYSIGNPIKTRVIAILSKEGAKKLVLSHLPNILNLSVTPNEEGSSPLEAFPVGHLFESATISAADSNYLYVTFGAADLNGQIHNSKIDPALDLGINYTIGSHHKARVTGYNEIDNLLVLTAEPKLINAKFLNVEAVPIGSLVTGEVAKILPDGKGLIVNVDGFEALVPSNHLSDIKLVYPERKFRVGGKIKGRVLSKHGKKLLVTVRKSLVNIDDEKVLSSFDQAHVGLKTAATVDRYVHNGAIVAFFGSIRAFLPKSEISETFVEKVSDYLKIGQTVTATITQVNNLSNRLMVTLRQSSQLSSEQAEEIHNLEAGRSIVKAIVVEKTKDSVIVELEGSNLRGIIEDGHLSDGDYESNRQIFKKLTIGETIETVVLEKDNKSRSIAVSAKKSLIDSAKFNELPVSFDDIHVSDKIIHGYIRSLTNLGLFVTFSGRLTGLILAKNALDNPKEDLFKKFHKNQSIACNVIKVDDDNKRFLLALSESSDKSISVNLVNPVDKSKKNTDNFAPGVITKGKIRSIKPTHLNIQLADNLLARVDASQCFNSWNEIKDTNNPLSQFKVDKVVDVKVIGYRDNKKGRFSPIGHGVTKNTTLELSLLKGEIKAKNQPYKPITLEETTPGSEWVVFVEEIARGFVWVSISHNFKARISLMDISDDATLLTDISNKLPEGAAIKAVVKGYDTEHHILALTNRSKTVHSINDINVGDKLPARVLKIADAYILVGLGENIIASAFITDALNDYDEKMNEVHNIGDFLPATVVNVDKDNQKIAVSLRDERAKNKTIESIEDLKRGDIVKGFVKSIGNNGVFVSIGRSVFALVRVPDISDSFIEDWKKNFKLFQPVVGRIIACEAEGRVLMSMKESDIHSDFAISKSFSDLKIGEIYEGSVKRVVDFGVFVKLDGTFNVSGLCHHSEISDNKVENVTSLFAEGDRVKVKILNINSQKNQLSLGMKASYFTEGGDDDDMEVSDEEQVDADSESEDDENDEENEVMDVDSDDDESSSDNEDEVDEKATNTIGLDTNGFDWTASILDQAEDGDSSSDEEDFTTQKKKKSKTSKHIDDKTGDLNTRAPESVADFERLLIGNPNSSIMWMNYMSFQLQLSEVDKAREIGERALKTINYREEQEKMNIWIALLNLENTFGTEESLEEIFKRATQYMDSLVMHQKLVGIYTMSENFEKANDLYATMTKKFNKVVSVWVQYGSYLLDRDMNEEAHEALARALQVLPKRDHIEVVRKFAQLEFTKGSPEQGRSLFEGLVSDASKRIDLWNVYIDQEIKQGDRSKVEGLFERVITKKLSRKQAKFFFSKWLSFEEENGDEQSAARVKALAVEYVQNNEKD</sequence>
<dbReference type="GO" id="GO:0034512">
    <property type="term" value="F:box C/D sno(s)RNA binding"/>
    <property type="evidence" value="ECO:0007669"/>
    <property type="project" value="EnsemblFungi"/>
</dbReference>
<evidence type="ECO:0000256" key="5">
    <source>
        <dbReference type="ARBA" id="ARBA00022737"/>
    </source>
</evidence>
<keyword evidence="6" id="KW-0539">Nucleus</keyword>
<keyword evidence="4" id="KW-0597">Phosphoprotein</keyword>
<dbReference type="SMART" id="SM00316">
    <property type="entry name" value="S1"/>
    <property type="match status" value="13"/>
</dbReference>
<evidence type="ECO:0000256" key="11">
    <source>
        <dbReference type="SAM" id="MobiDB-lite"/>
    </source>
</evidence>
<feature type="domain" description="S1 motif" evidence="12">
    <location>
        <begin position="1136"/>
        <end position="1204"/>
    </location>
</feature>
<dbReference type="GeneID" id="30993452"/>
<reference evidence="14" key="1">
    <citation type="submission" date="2016-05" db="EMBL/GenBank/DDBJ databases">
        <title>Comparative genomics of biotechnologically important yeasts.</title>
        <authorList>
            <consortium name="DOE Joint Genome Institute"/>
            <person name="Riley R."/>
            <person name="Haridas S."/>
            <person name="Wolfe K.H."/>
            <person name="Lopes M.R."/>
            <person name="Hittinger C.T."/>
            <person name="Goker M."/>
            <person name="Salamov A."/>
            <person name="Wisecaver J."/>
            <person name="Long T.M."/>
            <person name="Aerts A.L."/>
            <person name="Barry K."/>
            <person name="Choi C."/>
            <person name="Clum A."/>
            <person name="Coughlan A.Y."/>
            <person name="Deshpande S."/>
            <person name="Douglass A.P."/>
            <person name="Hanson S.J."/>
            <person name="Klenk H.-P."/>
            <person name="Labutti K."/>
            <person name="Lapidus A."/>
            <person name="Lindquist E."/>
            <person name="Lipzen A."/>
            <person name="Meier-Kolthoff J.P."/>
            <person name="Ohm R.A."/>
            <person name="Otillar R.P."/>
            <person name="Pangilinan J."/>
            <person name="Peng Y."/>
            <person name="Rokas A."/>
            <person name="Rosa C.A."/>
            <person name="Scheuner C."/>
            <person name="Sibirny A.A."/>
            <person name="Slot J.C."/>
            <person name="Stielow J.B."/>
            <person name="Sun H."/>
            <person name="Kurtzman C.P."/>
            <person name="Blackwell M."/>
            <person name="Grigoriev I.V."/>
            <person name="Jeffries T.W."/>
        </authorList>
    </citation>
    <scope>NUCLEOTIDE SEQUENCE [LARGE SCALE GENOMIC DNA]</scope>
    <source>
        <strain evidence="14">NRRL Y-1933</strain>
    </source>
</reference>
<feature type="compositionally biased region" description="Acidic residues" evidence="11">
    <location>
        <begin position="1376"/>
        <end position="1388"/>
    </location>
</feature>
<evidence type="ECO:0000256" key="3">
    <source>
        <dbReference type="ARBA" id="ARBA00022552"/>
    </source>
</evidence>
<dbReference type="FunFam" id="1.25.40.10:FF:000065">
    <property type="entry name" value="Programmed cell death 11"/>
    <property type="match status" value="1"/>
</dbReference>
<evidence type="ECO:0000313" key="13">
    <source>
        <dbReference type="EMBL" id="ODV66215.1"/>
    </source>
</evidence>
<dbReference type="Pfam" id="PF00575">
    <property type="entry name" value="S1"/>
    <property type="match status" value="4"/>
</dbReference>
<dbReference type="InterPro" id="IPR019734">
    <property type="entry name" value="TPR_rpt"/>
</dbReference>
<dbReference type="SUPFAM" id="SSF50249">
    <property type="entry name" value="Nucleic acid-binding proteins"/>
    <property type="match status" value="11"/>
</dbReference>
<dbReference type="InterPro" id="IPR011990">
    <property type="entry name" value="TPR-like_helical_dom_sf"/>
</dbReference>
<accession>A0A1E4RGG1</accession>
<evidence type="ECO:0000259" key="12">
    <source>
        <dbReference type="PROSITE" id="PS50126"/>
    </source>
</evidence>
<feature type="compositionally biased region" description="Acidic residues" evidence="11">
    <location>
        <begin position="1302"/>
        <end position="1352"/>
    </location>
</feature>
<feature type="region of interest" description="Disordered" evidence="11">
    <location>
        <begin position="42"/>
        <end position="81"/>
    </location>
</feature>
<keyword evidence="2" id="KW-0690">Ribosome biogenesis</keyword>
<dbReference type="PROSITE" id="PS50005">
    <property type="entry name" value="TPR"/>
    <property type="match status" value="1"/>
</dbReference>
<evidence type="ECO:0000256" key="10">
    <source>
        <dbReference type="PROSITE-ProRule" id="PRU00339"/>
    </source>
</evidence>
<evidence type="ECO:0000256" key="6">
    <source>
        <dbReference type="ARBA" id="ARBA00023242"/>
    </source>
</evidence>
<feature type="compositionally biased region" description="Low complexity" evidence="11">
    <location>
        <begin position="47"/>
        <end position="58"/>
    </location>
</feature>
<evidence type="ECO:0000256" key="4">
    <source>
        <dbReference type="ARBA" id="ARBA00022553"/>
    </source>
</evidence>
<dbReference type="GO" id="GO:0000464">
    <property type="term" value="P:endonucleolytic cleavage in ITS1 upstream of 5.8S rRNA from tricistronic rRNA transcript (SSU-rRNA, 5.8S rRNA, LSU-rRNA)"/>
    <property type="evidence" value="ECO:0007669"/>
    <property type="project" value="EnsemblFungi"/>
</dbReference>
<gene>
    <name evidence="13" type="ORF">HYPBUDRAFT_112467</name>
</gene>
<feature type="region of interest" description="Disordered" evidence="11">
    <location>
        <begin position="140"/>
        <end position="164"/>
    </location>
</feature>
<comment type="subcellular location">
    <subcellularLocation>
        <location evidence="1">Nucleus</location>
        <location evidence="1">Nucleolus</location>
    </subcellularLocation>
</comment>
<dbReference type="Gene3D" id="1.25.40.10">
    <property type="entry name" value="Tetratricopeptide repeat domain"/>
    <property type="match status" value="1"/>
</dbReference>
<feature type="region of interest" description="Disordered" evidence="11">
    <location>
        <begin position="1298"/>
        <end position="1362"/>
    </location>
</feature>
<name>A0A1E4RGG1_9ASCO</name>
<dbReference type="GO" id="GO:0032040">
    <property type="term" value="C:small-subunit processome"/>
    <property type="evidence" value="ECO:0007669"/>
    <property type="project" value="EnsemblFungi"/>
</dbReference>